<sequence length="146" mass="16250">MSSGVALEATTQEISLPHIPELYDPNFLDLLLPPPKEVNVEMKDDTTIPRNAMMEALQANTTRTFTQNGALAFNSTGSPTLDAFNALTAKTSSRDIAYHLRKSWAEDPSLTLRLIWQLRSIHEGKGETEAFYRRVLPPSSHGFAFC</sequence>
<dbReference type="InterPro" id="IPR058580">
    <property type="entry name" value="DUF2828"/>
</dbReference>
<proteinExistence type="predicted"/>
<keyword evidence="3" id="KW-1185">Reference proteome</keyword>
<dbReference type="InterPro" id="IPR011205">
    <property type="entry name" value="UCP015417_vWA"/>
</dbReference>
<comment type="caution">
    <text evidence="2">The sequence shown here is derived from an EMBL/GenBank/DDBJ whole genome shotgun (WGS) entry which is preliminary data.</text>
</comment>
<name>A0A8H5D3T0_9AGAR</name>
<evidence type="ECO:0000313" key="2">
    <source>
        <dbReference type="EMBL" id="KAF5353119.1"/>
    </source>
</evidence>
<evidence type="ECO:0000259" key="1">
    <source>
        <dbReference type="Pfam" id="PF11443"/>
    </source>
</evidence>
<dbReference type="OrthoDB" id="1149618at2759"/>
<protein>
    <recommendedName>
        <fullName evidence="1">DUF2828 domain-containing protein</fullName>
    </recommendedName>
</protein>
<gene>
    <name evidence="2" type="ORF">D9758_008788</name>
</gene>
<accession>A0A8H5D3T0</accession>
<dbReference type="PANTHER" id="PTHR31373:SF27">
    <property type="entry name" value="TROVE DOMAIN-CONTAINING PROTEIN"/>
    <property type="match status" value="1"/>
</dbReference>
<evidence type="ECO:0000313" key="3">
    <source>
        <dbReference type="Proteomes" id="UP000559256"/>
    </source>
</evidence>
<reference evidence="2 3" key="1">
    <citation type="journal article" date="2020" name="ISME J.">
        <title>Uncovering the hidden diversity of litter-decomposition mechanisms in mushroom-forming fungi.</title>
        <authorList>
            <person name="Floudas D."/>
            <person name="Bentzer J."/>
            <person name="Ahren D."/>
            <person name="Johansson T."/>
            <person name="Persson P."/>
            <person name="Tunlid A."/>
        </authorList>
    </citation>
    <scope>NUCLEOTIDE SEQUENCE [LARGE SCALE GENOMIC DNA]</scope>
    <source>
        <strain evidence="2 3">CBS 291.85</strain>
    </source>
</reference>
<dbReference type="AlphaFoldDB" id="A0A8H5D3T0"/>
<dbReference type="Proteomes" id="UP000559256">
    <property type="component" value="Unassembled WGS sequence"/>
</dbReference>
<organism evidence="2 3">
    <name type="scientific">Tetrapyrgos nigripes</name>
    <dbReference type="NCBI Taxonomy" id="182062"/>
    <lineage>
        <taxon>Eukaryota</taxon>
        <taxon>Fungi</taxon>
        <taxon>Dikarya</taxon>
        <taxon>Basidiomycota</taxon>
        <taxon>Agaricomycotina</taxon>
        <taxon>Agaricomycetes</taxon>
        <taxon>Agaricomycetidae</taxon>
        <taxon>Agaricales</taxon>
        <taxon>Marasmiineae</taxon>
        <taxon>Marasmiaceae</taxon>
        <taxon>Tetrapyrgos</taxon>
    </lineage>
</organism>
<feature type="domain" description="DUF2828" evidence="1">
    <location>
        <begin position="66"/>
        <end position="135"/>
    </location>
</feature>
<dbReference type="EMBL" id="JAACJM010000064">
    <property type="protein sequence ID" value="KAF5353119.1"/>
    <property type="molecule type" value="Genomic_DNA"/>
</dbReference>
<dbReference type="Pfam" id="PF11443">
    <property type="entry name" value="DUF2828"/>
    <property type="match status" value="1"/>
</dbReference>
<dbReference type="PANTHER" id="PTHR31373">
    <property type="entry name" value="OS06G0652100 PROTEIN"/>
    <property type="match status" value="1"/>
</dbReference>